<dbReference type="SMART" id="SM01007">
    <property type="entry name" value="Aldolase_II"/>
    <property type="match status" value="1"/>
</dbReference>
<dbReference type="Proteomes" id="UP000051166">
    <property type="component" value="Unassembled WGS sequence"/>
</dbReference>
<keyword evidence="5" id="KW-1185">Reference proteome</keyword>
<dbReference type="InterPro" id="IPR001303">
    <property type="entry name" value="Aldolase_II/adducin_N"/>
</dbReference>
<dbReference type="STRING" id="1423801.FD50_GL000504"/>
<dbReference type="RefSeq" id="WP_054756837.1">
    <property type="nucleotide sequence ID" value="NZ_AZFQ01000036.1"/>
</dbReference>
<dbReference type="GO" id="GO:0046872">
    <property type="term" value="F:metal ion binding"/>
    <property type="evidence" value="ECO:0007669"/>
    <property type="project" value="UniProtKB-KW"/>
</dbReference>
<accession>A0A0R1UZD3</accession>
<dbReference type="GO" id="GO:0005829">
    <property type="term" value="C:cytosol"/>
    <property type="evidence" value="ECO:0007669"/>
    <property type="project" value="TreeGrafter"/>
</dbReference>
<dbReference type="Pfam" id="PF00596">
    <property type="entry name" value="Aldolase_II"/>
    <property type="match status" value="1"/>
</dbReference>
<sequence>MIKAPDGRIIFEHERQDLAKLVNITMKRNDTNVAGGNFSFKVRNDDGKDYIIMTPTMMSQAYLGELNPEQILVVEPHTRRIIAGEGKLTREINLHEGVYDANPDIRSVFHSHAKNSMFWATSGLNEPNITEATQKLKKIESLNYEPNCSEPLADLVSDKIREIGDAGLMHLYLLNSHGILATVGKKDEIMDGLSAVHQALAIVDTAEWNAEIAYKQAVFQSLGIIDGFYSESSRVGTLKDLVAGKAIYNKNAGQGVTKYSNSKAVTVNGD</sequence>
<dbReference type="PATRIC" id="fig|1423801.4.peg.513"/>
<evidence type="ECO:0000313" key="4">
    <source>
        <dbReference type="EMBL" id="KRL98697.1"/>
    </source>
</evidence>
<dbReference type="PANTHER" id="PTHR22789">
    <property type="entry name" value="FUCULOSE PHOSPHATE ALDOLASE"/>
    <property type="match status" value="1"/>
</dbReference>
<evidence type="ECO:0000256" key="2">
    <source>
        <dbReference type="ARBA" id="ARBA00023239"/>
    </source>
</evidence>
<comment type="caution">
    <text evidence="4">The sequence shown here is derived from an EMBL/GenBank/DDBJ whole genome shotgun (WGS) entry which is preliminary data.</text>
</comment>
<evidence type="ECO:0000259" key="3">
    <source>
        <dbReference type="SMART" id="SM01007"/>
    </source>
</evidence>
<dbReference type="Gene3D" id="3.40.225.10">
    <property type="entry name" value="Class II aldolase/adducin N-terminal domain"/>
    <property type="match status" value="1"/>
</dbReference>
<dbReference type="GO" id="GO:0016832">
    <property type="term" value="F:aldehyde-lyase activity"/>
    <property type="evidence" value="ECO:0007669"/>
    <property type="project" value="TreeGrafter"/>
</dbReference>
<dbReference type="EMBL" id="AZFQ01000036">
    <property type="protein sequence ID" value="KRL98697.1"/>
    <property type="molecule type" value="Genomic_DNA"/>
</dbReference>
<organism evidence="4 5">
    <name type="scientific">Liquorilactobacillus satsumensis DSM 16230 = JCM 12392</name>
    <dbReference type="NCBI Taxonomy" id="1423801"/>
    <lineage>
        <taxon>Bacteria</taxon>
        <taxon>Bacillati</taxon>
        <taxon>Bacillota</taxon>
        <taxon>Bacilli</taxon>
        <taxon>Lactobacillales</taxon>
        <taxon>Lactobacillaceae</taxon>
        <taxon>Liquorilactobacillus</taxon>
    </lineage>
</organism>
<dbReference type="GeneID" id="98307941"/>
<dbReference type="PANTHER" id="PTHR22789:SF0">
    <property type="entry name" value="3-OXO-TETRONATE 4-PHOSPHATE DECARBOXYLASE-RELATED"/>
    <property type="match status" value="1"/>
</dbReference>
<feature type="domain" description="Class II aldolase/adducin N-terminal" evidence="3">
    <location>
        <begin position="16"/>
        <end position="214"/>
    </location>
</feature>
<dbReference type="NCBIfam" id="NF004979">
    <property type="entry name" value="PRK06357.1"/>
    <property type="match status" value="1"/>
</dbReference>
<name>A0A0R1UZD3_9LACO</name>
<evidence type="ECO:0000256" key="1">
    <source>
        <dbReference type="ARBA" id="ARBA00022723"/>
    </source>
</evidence>
<gene>
    <name evidence="4" type="ORF">FD50_GL000504</name>
</gene>
<evidence type="ECO:0000313" key="5">
    <source>
        <dbReference type="Proteomes" id="UP000051166"/>
    </source>
</evidence>
<dbReference type="GO" id="GO:0019323">
    <property type="term" value="P:pentose catabolic process"/>
    <property type="evidence" value="ECO:0007669"/>
    <property type="project" value="TreeGrafter"/>
</dbReference>
<dbReference type="OrthoDB" id="9794581at2"/>
<dbReference type="InterPro" id="IPR050197">
    <property type="entry name" value="Aldolase_class_II_sugar_metab"/>
</dbReference>
<dbReference type="AlphaFoldDB" id="A0A0R1UZD3"/>
<keyword evidence="2" id="KW-0456">Lyase</keyword>
<reference evidence="4 5" key="1">
    <citation type="journal article" date="2015" name="Genome Announc.">
        <title>Expanding the biotechnology potential of lactobacilli through comparative genomics of 213 strains and associated genera.</title>
        <authorList>
            <person name="Sun Z."/>
            <person name="Harris H.M."/>
            <person name="McCann A."/>
            <person name="Guo C."/>
            <person name="Argimon S."/>
            <person name="Zhang W."/>
            <person name="Yang X."/>
            <person name="Jeffery I.B."/>
            <person name="Cooney J.C."/>
            <person name="Kagawa T.F."/>
            <person name="Liu W."/>
            <person name="Song Y."/>
            <person name="Salvetti E."/>
            <person name="Wrobel A."/>
            <person name="Rasinkangas P."/>
            <person name="Parkhill J."/>
            <person name="Rea M.C."/>
            <person name="O'Sullivan O."/>
            <person name="Ritari J."/>
            <person name="Douillard F.P."/>
            <person name="Paul Ross R."/>
            <person name="Yang R."/>
            <person name="Briner A.E."/>
            <person name="Felis G.E."/>
            <person name="de Vos W.M."/>
            <person name="Barrangou R."/>
            <person name="Klaenhammer T.R."/>
            <person name="Caufield P.W."/>
            <person name="Cui Y."/>
            <person name="Zhang H."/>
            <person name="O'Toole P.W."/>
        </authorList>
    </citation>
    <scope>NUCLEOTIDE SEQUENCE [LARGE SCALE GENOMIC DNA]</scope>
    <source>
        <strain evidence="4 5">DSM 16230</strain>
    </source>
</reference>
<keyword evidence="1" id="KW-0479">Metal-binding</keyword>
<dbReference type="InterPro" id="IPR036409">
    <property type="entry name" value="Aldolase_II/adducin_N_sf"/>
</dbReference>
<protein>
    <recommendedName>
        <fullName evidence="3">Class II aldolase/adducin N-terminal domain-containing protein</fullName>
    </recommendedName>
</protein>
<proteinExistence type="predicted"/>
<dbReference type="SUPFAM" id="SSF53639">
    <property type="entry name" value="AraD/HMP-PK domain-like"/>
    <property type="match status" value="1"/>
</dbReference>